<name>A0ABW5FLK6_9PSEU</name>
<sequence>MSPVQTLHDFALNLLSDPAALTEFNTDPQGVLNAAGLGDVSPADVHEILPLVMDTAPASLTDALGNFASGDPAATFNEIVAKGAGAGASVVDQVTHAAAGPLSNLPNLSGVFGGVSDFTDQTGITAVADDAVADVSGVVHQVTTPLDNLPLVGPLLNAADIDLQNTSGAIHEHAADGKFVGATVDAATNHLGDALLWKTAVDVTGQIPGIGAPVSGLIEEVRHDGGGLLGVTNEAIGSTPVGVHSGEALAGEFHSGSDAGLTNGPLDHVAAALPVAPAIPALPVHGVPALGDAVGSLTNEVHSATGHLPVAGGVADHALGSVTGQLSDIHQQVAGHAGGVMSGVDNATHGLNIGNLPAAHELHDVAGPLADDLHLGF</sequence>
<comment type="caution">
    <text evidence="1">The sequence shown here is derived from an EMBL/GenBank/DDBJ whole genome shotgun (WGS) entry which is preliminary data.</text>
</comment>
<gene>
    <name evidence="1" type="ORF">ACFSXZ_06270</name>
</gene>
<dbReference type="NCBIfam" id="NF038175">
    <property type="entry name" value="IniB_NTERM"/>
    <property type="match status" value="1"/>
</dbReference>
<dbReference type="EMBL" id="JBHUKR010000004">
    <property type="protein sequence ID" value="MFD2415929.1"/>
    <property type="molecule type" value="Genomic_DNA"/>
</dbReference>
<keyword evidence="2" id="KW-1185">Reference proteome</keyword>
<reference evidence="2" key="1">
    <citation type="journal article" date="2019" name="Int. J. Syst. Evol. Microbiol.">
        <title>The Global Catalogue of Microorganisms (GCM) 10K type strain sequencing project: providing services to taxonomists for standard genome sequencing and annotation.</title>
        <authorList>
            <consortium name="The Broad Institute Genomics Platform"/>
            <consortium name="The Broad Institute Genome Sequencing Center for Infectious Disease"/>
            <person name="Wu L."/>
            <person name="Ma J."/>
        </authorList>
    </citation>
    <scope>NUCLEOTIDE SEQUENCE [LARGE SCALE GENOMIC DNA]</scope>
    <source>
        <strain evidence="2">CGMCC 4.7645</strain>
    </source>
</reference>
<evidence type="ECO:0000313" key="1">
    <source>
        <dbReference type="EMBL" id="MFD2415929.1"/>
    </source>
</evidence>
<proteinExistence type="predicted"/>
<evidence type="ECO:0000313" key="2">
    <source>
        <dbReference type="Proteomes" id="UP001597417"/>
    </source>
</evidence>
<dbReference type="InterPro" id="IPR049709">
    <property type="entry name" value="IniB-like_N"/>
</dbReference>
<accession>A0ABW5FLK6</accession>
<organism evidence="1 2">
    <name type="scientific">Amycolatopsis pigmentata</name>
    <dbReference type="NCBI Taxonomy" id="450801"/>
    <lineage>
        <taxon>Bacteria</taxon>
        <taxon>Bacillati</taxon>
        <taxon>Actinomycetota</taxon>
        <taxon>Actinomycetes</taxon>
        <taxon>Pseudonocardiales</taxon>
        <taxon>Pseudonocardiaceae</taxon>
        <taxon>Amycolatopsis</taxon>
    </lineage>
</organism>
<dbReference type="Proteomes" id="UP001597417">
    <property type="component" value="Unassembled WGS sequence"/>
</dbReference>
<protein>
    <submittedName>
        <fullName evidence="1">IniB N-terminal domain-containing protein</fullName>
    </submittedName>
</protein>
<dbReference type="RefSeq" id="WP_378262177.1">
    <property type="nucleotide sequence ID" value="NZ_JBHUKR010000004.1"/>
</dbReference>